<accession>A0A5N7DCJ6</accession>
<dbReference type="EMBL" id="ML736769">
    <property type="protein sequence ID" value="KAE8404190.1"/>
    <property type="molecule type" value="Genomic_DNA"/>
</dbReference>
<protein>
    <recommendedName>
        <fullName evidence="6">Ribosome biogenesis protein YTM1</fullName>
    </recommendedName>
</protein>
<dbReference type="PROSITE" id="PS50082">
    <property type="entry name" value="WD_REPEATS_2"/>
    <property type="match status" value="4"/>
</dbReference>
<sequence length="1358" mass="149151">MAHKASEQEICQSVLGFVTEGTYPTSENVIAAEFPVSALARELDLISKAREEVEAEITALSRDNDFDADGWISQAKQLHADIERSRITAREIVAQHENTNPLQLKVEDAAAKFHLVETEIAFNQAVTHTLEEVQRLCQRLDAGRAILGEGQVMDAIETLEATEEAIRKDNLFSNTTVMHVLLENVSELRREIAEYLRARWSKQLNVNRRESILTLLNDNGHSLEETIAALAHLDMLALCKDKFEKDLLATLFDPILLPAVEGQSRGIKIGESSIQIESQPSKASVSEVLDRLATALGFLRQHLPATVSDSFSDSLIPTLSSKVISFWLSSAIPTDLEGLSMFEDILNYVLKFTNTLETFGWQGYEELVSWVNQAPRLWLTRRRVDSLDQVRKVLAVSQGTTKQVERIEKEEVSGKDEVLLDNTTDDWDAGWDDENEHETATKHAGNKEDEEDVSAWGLDDDTEENTAETKPDPSAEDDAADAWGWGDEDEEEQPDDAQTKSTNGGKSVNGKESAHHSSPREVTLKEQYTVTDIPDSILEIIQQQIKDSAAISQPMHSHSRVVSSGAGLLALPTLILAMFKATASSFYGLKLNSGQMYLYNDCLYLADKVRNLSKEHQLTRLHADIDALEKYGKFAYSREMQTQRTIVTDLLDGAQGFSQCSEQPFLGECENAVGATVDRIHDVYREWQPILSHSALLQSVGSLVSTVINKIIIEIEELGDISEAQSQQLVSFCNQVSKLEDLFMPETADDNAHVPMTAVYVRDWLKFQYLINILESSLADIKFLWLEGELRLEFSPEEVVDLIKALFAESDYRRKAIAEIRRLGQRTVVIHSSCRLTAGDLRALRNWPHRSPFSTTPLQTSQFHLSFYGSKMSEGSNSTSAAASAQRQVRVQLTSKQEDIALPENTGPILVPTGLRRYALSTLVNNLLGSDKPIPFEFLINGSFLRTSIDEYLTANGISAETTLEIEYVRALIPPLHIASFEHDDWVSSVDVLSATSPAASLASATIGAGQEKILSGSYDGLLRMWNMSSQIIATSPSAADGGHTASIKAAKFISPNSIVSAGLDRTVRLWKYSEDGDGFSGKIAPQLELYGHKGPINSLSVHAPSNRILSASSDHSIGFWSTKKSDAPAAPEDLLPSAALRSSKRRKLNSSVTIPQRGPLALLSSHSAPVSAAIFDSNDSTVGYSASWDHSLRTWDLVTATLVDTRTTAHSLLSLEHLPEHHLLAAGTSARHITLIDPRASATTIAAMTLRGHTNAVVSLARDPNSSYGLISGSHDGTCRIWDIRATKTDKDGVVGESVYSISRKSLEEQGKSEAKRVGGEGVKVFGVAWDGTVGIVSAGEDKRIQINRGEGVLSSA</sequence>
<evidence type="ECO:0000313" key="13">
    <source>
        <dbReference type="Proteomes" id="UP000325579"/>
    </source>
</evidence>
<reference evidence="12 13" key="1">
    <citation type="submission" date="2019-04" db="EMBL/GenBank/DDBJ databases">
        <authorList>
            <consortium name="DOE Joint Genome Institute"/>
            <person name="Mondo S."/>
            <person name="Kjaerbolling I."/>
            <person name="Vesth T."/>
            <person name="Frisvad J.C."/>
            <person name="Nybo J.L."/>
            <person name="Theobald S."/>
            <person name="Kildgaard S."/>
            <person name="Isbrandt T."/>
            <person name="Kuo A."/>
            <person name="Sato A."/>
            <person name="Lyhne E.K."/>
            <person name="Kogle M.E."/>
            <person name="Wiebenga A."/>
            <person name="Kun R.S."/>
            <person name="Lubbers R.J."/>
            <person name="Makela M.R."/>
            <person name="Barry K."/>
            <person name="Chovatia M."/>
            <person name="Clum A."/>
            <person name="Daum C."/>
            <person name="Haridas S."/>
            <person name="He G."/>
            <person name="LaButti K."/>
            <person name="Lipzen A."/>
            <person name="Riley R."/>
            <person name="Salamov A."/>
            <person name="Simmons B.A."/>
            <person name="Magnuson J.K."/>
            <person name="Henrissat B."/>
            <person name="Mortensen U.H."/>
            <person name="Larsen T.O."/>
            <person name="Devries R.P."/>
            <person name="Grigoriev I.V."/>
            <person name="Machida M."/>
            <person name="Baker S.E."/>
            <person name="Andersen M.R."/>
            <person name="Cantor M.N."/>
            <person name="Hua S.X."/>
        </authorList>
    </citation>
    <scope>NUCLEOTIDE SEQUENCE [LARGE SCALE GENOMIC DNA]</scope>
    <source>
        <strain evidence="12 13">CBS 119388</strain>
    </source>
</reference>
<keyword evidence="4" id="KW-0677">Repeat</keyword>
<feature type="domain" description="NLE" evidence="10">
    <location>
        <begin position="889"/>
        <end position="953"/>
    </location>
</feature>
<dbReference type="InterPro" id="IPR055148">
    <property type="entry name" value="ZW10_C_2"/>
</dbReference>
<name>A0A5N7DCJ6_9EURO</name>
<dbReference type="GO" id="GO:0005654">
    <property type="term" value="C:nucleoplasm"/>
    <property type="evidence" value="ECO:0007669"/>
    <property type="project" value="UniProtKB-SubCell"/>
</dbReference>
<dbReference type="Pfam" id="PF08154">
    <property type="entry name" value="NLE"/>
    <property type="match status" value="1"/>
</dbReference>
<keyword evidence="1 6" id="KW-0690">Ribosome biogenesis</keyword>
<keyword evidence="5 6" id="KW-0539">Nucleus</keyword>
<dbReference type="FunFam" id="1.10.357.150:FF:000004">
    <property type="entry name" value="Centromere/kinetochore protein zw10 homolog"/>
    <property type="match status" value="1"/>
</dbReference>
<dbReference type="PRINTS" id="PR00320">
    <property type="entry name" value="GPROTEINBRPT"/>
</dbReference>
<comment type="similarity">
    <text evidence="6">Belongs to the WD repeat WDR12/YTM1 family.</text>
</comment>
<dbReference type="Proteomes" id="UP000325579">
    <property type="component" value="Unassembled WGS sequence"/>
</dbReference>
<dbReference type="InterPro" id="IPR020472">
    <property type="entry name" value="WD40_PAC1"/>
</dbReference>
<comment type="subunit">
    <text evidence="6">Component of the NOP7 complex, composed of ERB1, NOP7 and YTM1. Within the NOP7 complex ERB1 appears to interact directly with NOP7 and YTM1. The NOP7 complex also associates with the 66S pre-ribosome.</text>
</comment>
<evidence type="ECO:0000256" key="8">
    <source>
        <dbReference type="SAM" id="Coils"/>
    </source>
</evidence>
<dbReference type="HAMAP" id="MF_03029">
    <property type="entry name" value="WDR12"/>
    <property type="match status" value="1"/>
</dbReference>
<keyword evidence="2 6" id="KW-0698">rRNA processing</keyword>
<feature type="compositionally biased region" description="Acidic residues" evidence="9">
    <location>
        <begin position="448"/>
        <end position="466"/>
    </location>
</feature>
<organism evidence="12 13">
    <name type="scientific">Aspergillus pseudonomiae</name>
    <dbReference type="NCBI Taxonomy" id="1506151"/>
    <lineage>
        <taxon>Eukaryota</taxon>
        <taxon>Fungi</taxon>
        <taxon>Dikarya</taxon>
        <taxon>Ascomycota</taxon>
        <taxon>Pezizomycotina</taxon>
        <taxon>Eurotiomycetes</taxon>
        <taxon>Eurotiomycetidae</taxon>
        <taxon>Eurotiales</taxon>
        <taxon>Aspergillaceae</taxon>
        <taxon>Aspergillus</taxon>
        <taxon>Aspergillus subgen. Circumdati</taxon>
    </lineage>
</organism>
<evidence type="ECO:0000256" key="9">
    <source>
        <dbReference type="SAM" id="MobiDB-lite"/>
    </source>
</evidence>
<dbReference type="GO" id="GO:0030687">
    <property type="term" value="C:preribosome, large subunit precursor"/>
    <property type="evidence" value="ECO:0007669"/>
    <property type="project" value="UniProtKB-UniRule"/>
</dbReference>
<feature type="compositionally biased region" description="Acidic residues" evidence="9">
    <location>
        <begin position="423"/>
        <end position="436"/>
    </location>
</feature>
<dbReference type="Gene3D" id="1.10.357.150">
    <property type="match status" value="1"/>
</dbReference>
<feature type="repeat" description="WD" evidence="7">
    <location>
        <begin position="1090"/>
        <end position="1131"/>
    </location>
</feature>
<comment type="subcellular location">
    <subcellularLocation>
        <location evidence="6">Nucleus</location>
        <location evidence="6">Nucleolus</location>
    </subcellularLocation>
    <subcellularLocation>
        <location evidence="6">Nucleus</location>
        <location evidence="6">Nucleoplasm</location>
    </subcellularLocation>
</comment>
<feature type="repeat" description="WD" evidence="7">
    <location>
        <begin position="1041"/>
        <end position="1072"/>
    </location>
</feature>
<dbReference type="InterPro" id="IPR046362">
    <property type="entry name" value="Zw10/DSL1_C_sf"/>
</dbReference>
<dbReference type="InterPro" id="IPR036322">
    <property type="entry name" value="WD40_repeat_dom_sf"/>
</dbReference>
<dbReference type="Pfam" id="PF22766">
    <property type="entry name" value="ZW10_C2"/>
    <property type="match status" value="1"/>
</dbReference>
<keyword evidence="13" id="KW-1185">Reference proteome</keyword>
<dbReference type="PANTHER" id="PTHR12205">
    <property type="entry name" value="CENTROMERE/KINETOCHORE PROTEIN ZW10"/>
    <property type="match status" value="1"/>
</dbReference>
<dbReference type="OrthoDB" id="534815at2759"/>
<feature type="compositionally biased region" description="Acidic residues" evidence="9">
    <location>
        <begin position="474"/>
        <end position="495"/>
    </location>
</feature>
<evidence type="ECO:0000259" key="10">
    <source>
        <dbReference type="Pfam" id="PF08154"/>
    </source>
</evidence>
<evidence type="ECO:0000256" key="2">
    <source>
        <dbReference type="ARBA" id="ARBA00022552"/>
    </source>
</evidence>
<dbReference type="PROSITE" id="PS00678">
    <property type="entry name" value="WD_REPEATS_1"/>
    <property type="match status" value="2"/>
</dbReference>
<evidence type="ECO:0000313" key="12">
    <source>
        <dbReference type="EMBL" id="KAE8404190.1"/>
    </source>
</evidence>
<evidence type="ECO:0000256" key="1">
    <source>
        <dbReference type="ARBA" id="ARBA00022517"/>
    </source>
</evidence>
<evidence type="ECO:0000256" key="3">
    <source>
        <dbReference type="ARBA" id="ARBA00022574"/>
    </source>
</evidence>
<dbReference type="GO" id="GO:0043021">
    <property type="term" value="F:ribonucleoprotein complex binding"/>
    <property type="evidence" value="ECO:0007669"/>
    <property type="project" value="UniProtKB-UniRule"/>
</dbReference>
<dbReference type="GO" id="GO:0007094">
    <property type="term" value="P:mitotic spindle assembly checkpoint signaling"/>
    <property type="evidence" value="ECO:0007669"/>
    <property type="project" value="TreeGrafter"/>
</dbReference>
<dbReference type="SMART" id="SM00320">
    <property type="entry name" value="WD40"/>
    <property type="match status" value="7"/>
</dbReference>
<keyword evidence="3 7" id="KW-0853">WD repeat</keyword>
<gene>
    <name evidence="6" type="primary">YTM1</name>
    <name evidence="12" type="ORF">BDV37DRAFT_271516</name>
</gene>
<dbReference type="InterPro" id="IPR001680">
    <property type="entry name" value="WD40_rpt"/>
</dbReference>
<dbReference type="InterPro" id="IPR012972">
    <property type="entry name" value="NLE"/>
</dbReference>
<proteinExistence type="inferred from homology"/>
<comment type="function">
    <text evidence="6">Component of the NOP7 complex, which is required for maturation of the 25S and 5.8S ribosomal RNAs and formation of the 60S ribosome.</text>
</comment>
<dbReference type="Gene3D" id="2.130.10.10">
    <property type="entry name" value="YVTN repeat-like/Quinoprotein amine dehydrogenase"/>
    <property type="match status" value="1"/>
</dbReference>
<dbReference type="FunFam" id="2.130.10.10:FF:000593">
    <property type="entry name" value="Ribosome biogenesis protein ytm1"/>
    <property type="match status" value="1"/>
</dbReference>
<keyword evidence="8" id="KW-0175">Coiled coil</keyword>
<feature type="compositionally biased region" description="Basic and acidic residues" evidence="9">
    <location>
        <begin position="409"/>
        <end position="418"/>
    </location>
</feature>
<evidence type="ECO:0000256" key="4">
    <source>
        <dbReference type="ARBA" id="ARBA00022737"/>
    </source>
</evidence>
<dbReference type="Pfam" id="PF00400">
    <property type="entry name" value="WD40"/>
    <property type="match status" value="4"/>
</dbReference>
<evidence type="ECO:0000259" key="11">
    <source>
        <dbReference type="Pfam" id="PF22766"/>
    </source>
</evidence>
<dbReference type="InterPro" id="IPR019775">
    <property type="entry name" value="WD40_repeat_CS"/>
</dbReference>
<dbReference type="GO" id="GO:0005737">
    <property type="term" value="C:cytoplasm"/>
    <property type="evidence" value="ECO:0007669"/>
    <property type="project" value="GOC"/>
</dbReference>
<feature type="compositionally biased region" description="Basic and acidic residues" evidence="9">
    <location>
        <begin position="512"/>
        <end position="524"/>
    </location>
</feature>
<dbReference type="GO" id="GO:0000463">
    <property type="term" value="P:maturation of LSU-rRNA from tricistronic rRNA transcript (SSU-rRNA, 5.8S rRNA, LSU-rRNA)"/>
    <property type="evidence" value="ECO:0007669"/>
    <property type="project" value="UniProtKB-UniRule"/>
</dbReference>
<dbReference type="PROSITE" id="PS50294">
    <property type="entry name" value="WD_REPEATS_REGION"/>
    <property type="match status" value="2"/>
</dbReference>
<dbReference type="GO" id="GO:0000466">
    <property type="term" value="P:maturation of 5.8S rRNA from tricistronic rRNA transcript (SSU-rRNA, 5.8S rRNA, LSU-rRNA)"/>
    <property type="evidence" value="ECO:0007669"/>
    <property type="project" value="UniProtKB-UniRule"/>
</dbReference>
<feature type="repeat" description="WD" evidence="7">
    <location>
        <begin position="1251"/>
        <end position="1293"/>
    </location>
</feature>
<evidence type="ECO:0000256" key="6">
    <source>
        <dbReference type="HAMAP-Rule" id="MF_03029"/>
    </source>
</evidence>
<feature type="compositionally biased region" description="Basic and acidic residues" evidence="9">
    <location>
        <begin position="437"/>
        <end position="447"/>
    </location>
</feature>
<dbReference type="SUPFAM" id="SSF50978">
    <property type="entry name" value="WD40 repeat-like"/>
    <property type="match status" value="1"/>
</dbReference>
<evidence type="ECO:0000256" key="5">
    <source>
        <dbReference type="ARBA" id="ARBA00023242"/>
    </source>
</evidence>
<feature type="domain" description="ZW10 C-terminal helical" evidence="11">
    <location>
        <begin position="672"/>
        <end position="820"/>
    </location>
</feature>
<dbReference type="InterPro" id="IPR028599">
    <property type="entry name" value="WDR12/Ytm1"/>
</dbReference>
<feature type="coiled-coil region" evidence="8">
    <location>
        <begin position="36"/>
        <end position="63"/>
    </location>
</feature>
<dbReference type="InterPro" id="IPR015943">
    <property type="entry name" value="WD40/YVTN_repeat-like_dom_sf"/>
</dbReference>
<dbReference type="GO" id="GO:1990423">
    <property type="term" value="C:RZZ complex"/>
    <property type="evidence" value="ECO:0007669"/>
    <property type="project" value="TreeGrafter"/>
</dbReference>
<dbReference type="GO" id="GO:0005730">
    <property type="term" value="C:nucleolus"/>
    <property type="evidence" value="ECO:0007669"/>
    <property type="project" value="UniProtKB-SubCell"/>
</dbReference>
<evidence type="ECO:0000256" key="7">
    <source>
        <dbReference type="PROSITE-ProRule" id="PRU00221"/>
    </source>
</evidence>
<dbReference type="CDD" id="cd00200">
    <property type="entry name" value="WD40"/>
    <property type="match status" value="1"/>
</dbReference>
<dbReference type="GO" id="GO:0006888">
    <property type="term" value="P:endoplasmic reticulum to Golgi vesicle-mediated transport"/>
    <property type="evidence" value="ECO:0007669"/>
    <property type="project" value="TreeGrafter"/>
</dbReference>
<feature type="region of interest" description="Disordered" evidence="9">
    <location>
        <begin position="409"/>
        <end position="526"/>
    </location>
</feature>
<feature type="repeat" description="WD" evidence="7">
    <location>
        <begin position="1164"/>
        <end position="1206"/>
    </location>
</feature>
<dbReference type="PANTHER" id="PTHR12205:SF0">
    <property type="entry name" value="CENTROMERE_KINETOCHORE PROTEIN ZW10 HOMOLOG"/>
    <property type="match status" value="1"/>
</dbReference>